<evidence type="ECO:0000313" key="2">
    <source>
        <dbReference type="Proteomes" id="UP000054217"/>
    </source>
</evidence>
<dbReference type="OrthoDB" id="5362978at2759"/>
<name>A0A0C3JHX6_PISTI</name>
<dbReference type="EMBL" id="KN832033">
    <property type="protein sequence ID" value="KIN97201.1"/>
    <property type="molecule type" value="Genomic_DNA"/>
</dbReference>
<gene>
    <name evidence="1" type="ORF">M404DRAFT_161089</name>
</gene>
<sequence>WPEQIAYPFNILPPHTNEGDYFGPYNKLLNFLFPPDGPFTVGFLSTKGSQHPIVFIFQILLKNKPVLILELRHPSYLDIPSEREKADEQIRSRMTDTAAACPLDTLYAISVLGTKLCFYSLDTQDSRAEIVPAPILGVSDPAPANRWNLDVMEAAGEAQLRDIVKQIEDRFARAV</sequence>
<evidence type="ECO:0000313" key="1">
    <source>
        <dbReference type="EMBL" id="KIN97201.1"/>
    </source>
</evidence>
<dbReference type="InParanoid" id="A0A0C3JHX6"/>
<dbReference type="STRING" id="870435.A0A0C3JHX6"/>
<feature type="non-terminal residue" evidence="1">
    <location>
        <position position="1"/>
    </location>
</feature>
<keyword evidence="2" id="KW-1185">Reference proteome</keyword>
<reference evidence="2" key="2">
    <citation type="submission" date="2015-01" db="EMBL/GenBank/DDBJ databases">
        <title>Evolutionary Origins and Diversification of the Mycorrhizal Mutualists.</title>
        <authorList>
            <consortium name="DOE Joint Genome Institute"/>
            <consortium name="Mycorrhizal Genomics Consortium"/>
            <person name="Kohler A."/>
            <person name="Kuo A."/>
            <person name="Nagy L.G."/>
            <person name="Floudas D."/>
            <person name="Copeland A."/>
            <person name="Barry K.W."/>
            <person name="Cichocki N."/>
            <person name="Veneault-Fourrey C."/>
            <person name="LaButti K."/>
            <person name="Lindquist E.A."/>
            <person name="Lipzen A."/>
            <person name="Lundell T."/>
            <person name="Morin E."/>
            <person name="Murat C."/>
            <person name="Riley R."/>
            <person name="Ohm R."/>
            <person name="Sun H."/>
            <person name="Tunlid A."/>
            <person name="Henrissat B."/>
            <person name="Grigoriev I.V."/>
            <person name="Hibbett D.S."/>
            <person name="Martin F."/>
        </authorList>
    </citation>
    <scope>NUCLEOTIDE SEQUENCE [LARGE SCALE GENOMIC DNA]</scope>
    <source>
        <strain evidence="2">Marx 270</strain>
    </source>
</reference>
<protein>
    <submittedName>
        <fullName evidence="1">Uncharacterized protein</fullName>
    </submittedName>
</protein>
<dbReference type="HOGENOM" id="CLU_085786_3_0_1"/>
<proteinExistence type="predicted"/>
<dbReference type="Proteomes" id="UP000054217">
    <property type="component" value="Unassembled WGS sequence"/>
</dbReference>
<organism evidence="1 2">
    <name type="scientific">Pisolithus tinctorius Marx 270</name>
    <dbReference type="NCBI Taxonomy" id="870435"/>
    <lineage>
        <taxon>Eukaryota</taxon>
        <taxon>Fungi</taxon>
        <taxon>Dikarya</taxon>
        <taxon>Basidiomycota</taxon>
        <taxon>Agaricomycotina</taxon>
        <taxon>Agaricomycetes</taxon>
        <taxon>Agaricomycetidae</taxon>
        <taxon>Boletales</taxon>
        <taxon>Sclerodermatineae</taxon>
        <taxon>Pisolithaceae</taxon>
        <taxon>Pisolithus</taxon>
    </lineage>
</organism>
<accession>A0A0C3JHX6</accession>
<reference evidence="1 2" key="1">
    <citation type="submission" date="2014-04" db="EMBL/GenBank/DDBJ databases">
        <authorList>
            <consortium name="DOE Joint Genome Institute"/>
            <person name="Kuo A."/>
            <person name="Kohler A."/>
            <person name="Costa M.D."/>
            <person name="Nagy L.G."/>
            <person name="Floudas D."/>
            <person name="Copeland A."/>
            <person name="Barry K.W."/>
            <person name="Cichocki N."/>
            <person name="Veneault-Fourrey C."/>
            <person name="LaButti K."/>
            <person name="Lindquist E.A."/>
            <person name="Lipzen A."/>
            <person name="Lundell T."/>
            <person name="Morin E."/>
            <person name="Murat C."/>
            <person name="Sun H."/>
            <person name="Tunlid A."/>
            <person name="Henrissat B."/>
            <person name="Grigoriev I.V."/>
            <person name="Hibbett D.S."/>
            <person name="Martin F."/>
            <person name="Nordberg H.P."/>
            <person name="Cantor M.N."/>
            <person name="Hua S.X."/>
        </authorList>
    </citation>
    <scope>NUCLEOTIDE SEQUENCE [LARGE SCALE GENOMIC DNA]</scope>
    <source>
        <strain evidence="1 2">Marx 270</strain>
    </source>
</reference>
<dbReference type="AlphaFoldDB" id="A0A0C3JHX6"/>